<comment type="caution">
    <text evidence="2">The sequence shown here is derived from an EMBL/GenBank/DDBJ whole genome shotgun (WGS) entry which is preliminary data.</text>
</comment>
<dbReference type="AlphaFoldDB" id="A0A3M2LCA5"/>
<accession>A0A3M2LCA5</accession>
<dbReference type="Proteomes" id="UP000279275">
    <property type="component" value="Unassembled WGS sequence"/>
</dbReference>
<feature type="compositionally biased region" description="Gly residues" evidence="1">
    <location>
        <begin position="132"/>
        <end position="144"/>
    </location>
</feature>
<dbReference type="InterPro" id="IPR032075">
    <property type="entry name" value="PI-PLC-C1"/>
</dbReference>
<gene>
    <name evidence="2" type="ORF">EBN03_10920</name>
</gene>
<evidence type="ECO:0000313" key="3">
    <source>
        <dbReference type="Proteomes" id="UP000279275"/>
    </source>
</evidence>
<dbReference type="GO" id="GO:0006629">
    <property type="term" value="P:lipid metabolic process"/>
    <property type="evidence" value="ECO:0007669"/>
    <property type="project" value="InterPro"/>
</dbReference>
<keyword evidence="3" id="KW-1185">Reference proteome</keyword>
<dbReference type="GO" id="GO:0008081">
    <property type="term" value="F:phosphoric diester hydrolase activity"/>
    <property type="evidence" value="ECO:0007669"/>
    <property type="project" value="InterPro"/>
</dbReference>
<sequence length="393" mass="41906">MRTMRSCRPPGRGVGLEAVAPGKISRWLRKSAVAGMASTALVTVVCSVPGSAAPMDNSAFGDVPLNQISVTGLHNAYDPAKGASILDGLDKGAHVLEIDVYTTYGGEHGWIVGHSDPFVNDNNCQHEDGPGSSTGKGSSTGSGGAETTQENGDLTACLDDLSRWSDSHPGHDPIYLKFEMKWGFRSDAAMGPADMDRLIAEHLGRRKVFTPADLLGAKYQNLDQAAKAGAWPTWNQLRGKFLLYPITGTVENVLASDHLDNLSTEQEYAEYVAGLAASGRIGQAMMFPNLSPGGAGGDPRTKYDAGLQPWFVLFDAGADYWLNNRDLSWYCANHYITVATGAESVAPALDDTDPDPAAAAQRVQYLAQTGHSSVSTFDWMNTPGAFTVQSRSC</sequence>
<feature type="region of interest" description="Disordered" evidence="1">
    <location>
        <begin position="121"/>
        <end position="150"/>
    </location>
</feature>
<proteinExistence type="predicted"/>
<dbReference type="Gene3D" id="3.20.20.190">
    <property type="entry name" value="Phosphatidylinositol (PI) phosphodiesterase"/>
    <property type="match status" value="1"/>
</dbReference>
<name>A0A3M2LCA5_9NOCA</name>
<reference evidence="2 3" key="1">
    <citation type="submission" date="2018-10" db="EMBL/GenBank/DDBJ databases">
        <title>Isolation from cow dung.</title>
        <authorList>
            <person name="Ling L."/>
        </authorList>
    </citation>
    <scope>NUCLEOTIDE SEQUENCE [LARGE SCALE GENOMIC DNA]</scope>
    <source>
        <strain evidence="2 3">NEAU-LL90</strain>
    </source>
</reference>
<evidence type="ECO:0000313" key="2">
    <source>
        <dbReference type="EMBL" id="RMI33605.1"/>
    </source>
</evidence>
<evidence type="ECO:0000256" key="1">
    <source>
        <dbReference type="SAM" id="MobiDB-lite"/>
    </source>
</evidence>
<organism evidence="2 3">
    <name type="scientific">Nocardia stercoris</name>
    <dbReference type="NCBI Taxonomy" id="2483361"/>
    <lineage>
        <taxon>Bacteria</taxon>
        <taxon>Bacillati</taxon>
        <taxon>Actinomycetota</taxon>
        <taxon>Actinomycetes</taxon>
        <taxon>Mycobacteriales</taxon>
        <taxon>Nocardiaceae</taxon>
        <taxon>Nocardia</taxon>
    </lineage>
</organism>
<protein>
    <submittedName>
        <fullName evidence="2">Uncharacterized protein</fullName>
    </submittedName>
</protein>
<dbReference type="EMBL" id="RFFH01000003">
    <property type="protein sequence ID" value="RMI33605.1"/>
    <property type="molecule type" value="Genomic_DNA"/>
</dbReference>
<dbReference type="InterPro" id="IPR017946">
    <property type="entry name" value="PLC-like_Pdiesterase_TIM-brl"/>
</dbReference>
<dbReference type="SUPFAM" id="SSF51695">
    <property type="entry name" value="PLC-like phosphodiesterases"/>
    <property type="match status" value="1"/>
</dbReference>
<dbReference type="Pfam" id="PF16670">
    <property type="entry name" value="PI-PLC-C1"/>
    <property type="match status" value="1"/>
</dbReference>